<dbReference type="EMBL" id="HACG01030513">
    <property type="protein sequence ID" value="CEK77378.1"/>
    <property type="molecule type" value="Transcribed_RNA"/>
</dbReference>
<name>A0A0B7A9E0_9EUPU</name>
<proteinExistence type="predicted"/>
<gene>
    <name evidence="1" type="primary">ORF104338</name>
</gene>
<dbReference type="AlphaFoldDB" id="A0A0B7A9E0"/>
<sequence length="59" mass="6476">MRDMLQPSDRKANVLTSRLTIETTHGLTYFSSCGSVPLGRNGKPPTAIILQSMNSVQQQ</sequence>
<reference evidence="1" key="1">
    <citation type="submission" date="2014-12" db="EMBL/GenBank/DDBJ databases">
        <title>Insight into the proteome of Arion vulgaris.</title>
        <authorList>
            <person name="Aradska J."/>
            <person name="Bulat T."/>
            <person name="Smidak R."/>
            <person name="Sarate P."/>
            <person name="Gangsoo J."/>
            <person name="Sialana F."/>
            <person name="Bilban M."/>
            <person name="Lubec G."/>
        </authorList>
    </citation>
    <scope>NUCLEOTIDE SEQUENCE</scope>
    <source>
        <tissue evidence="1">Skin</tissue>
    </source>
</reference>
<organism evidence="1">
    <name type="scientific">Arion vulgaris</name>
    <dbReference type="NCBI Taxonomy" id="1028688"/>
    <lineage>
        <taxon>Eukaryota</taxon>
        <taxon>Metazoa</taxon>
        <taxon>Spiralia</taxon>
        <taxon>Lophotrochozoa</taxon>
        <taxon>Mollusca</taxon>
        <taxon>Gastropoda</taxon>
        <taxon>Heterobranchia</taxon>
        <taxon>Euthyneura</taxon>
        <taxon>Panpulmonata</taxon>
        <taxon>Eupulmonata</taxon>
        <taxon>Stylommatophora</taxon>
        <taxon>Helicina</taxon>
        <taxon>Arionoidea</taxon>
        <taxon>Arionidae</taxon>
        <taxon>Arion</taxon>
    </lineage>
</organism>
<evidence type="ECO:0000313" key="1">
    <source>
        <dbReference type="EMBL" id="CEK77378.1"/>
    </source>
</evidence>
<protein>
    <submittedName>
        <fullName evidence="1">Uncharacterized protein</fullName>
    </submittedName>
</protein>
<accession>A0A0B7A9E0</accession>